<protein>
    <submittedName>
        <fullName evidence="3">Uncharacterized protein</fullName>
    </submittedName>
</protein>
<keyword evidence="2" id="KW-0812">Transmembrane</keyword>
<dbReference type="OrthoDB" id="7054794at2"/>
<dbReference type="KEGG" id="sclo:SCLO_1014120"/>
<proteinExistence type="predicted"/>
<keyword evidence="4" id="KW-1185">Reference proteome</keyword>
<keyword evidence="2" id="KW-1133">Transmembrane helix</keyword>
<feature type="region of interest" description="Disordered" evidence="1">
    <location>
        <begin position="88"/>
        <end position="108"/>
    </location>
</feature>
<organism evidence="3 4">
    <name type="scientific">Sphingobium cloacae</name>
    <dbReference type="NCBI Taxonomy" id="120107"/>
    <lineage>
        <taxon>Bacteria</taxon>
        <taxon>Pseudomonadati</taxon>
        <taxon>Pseudomonadota</taxon>
        <taxon>Alphaproteobacteria</taxon>
        <taxon>Sphingomonadales</taxon>
        <taxon>Sphingomonadaceae</taxon>
        <taxon>Sphingobium</taxon>
    </lineage>
</organism>
<keyword evidence="2" id="KW-0472">Membrane</keyword>
<dbReference type="EMBL" id="AP017655">
    <property type="protein sequence ID" value="BAV64452.1"/>
    <property type="molecule type" value="Genomic_DNA"/>
</dbReference>
<gene>
    <name evidence="3" type="ORF">SCLO_1014120</name>
</gene>
<evidence type="ECO:0000313" key="3">
    <source>
        <dbReference type="EMBL" id="BAV64452.1"/>
    </source>
</evidence>
<evidence type="ECO:0000256" key="1">
    <source>
        <dbReference type="SAM" id="MobiDB-lite"/>
    </source>
</evidence>
<dbReference type="AlphaFoldDB" id="A0A1E1F1W3"/>
<sequence>MAETTQVRNWRKLAAIGIGCILVASALVGLGSFIGSKVGAADDPDITGVWNRYPPYPDTFSTEPEPEELQVVEPPLKEPYLTEWRNMRQRRQDADAAGRPLPTPSSLCQPEGMPSIMGAHYAMEFLQTPGQVTVLAEFLTQTRRIYLNQPLPNPDDIEPTYNGYAVGKWEGDTLVVTTYGVKEDVRYEDIPHSAKMKIVERWHLIAPDILQNDITIEDPQYLARPYSFNFKYKREKPDYKIAEFVCENEKNIIEKDGSLGVKTE</sequence>
<name>A0A1E1F1W3_9SPHN</name>
<evidence type="ECO:0000313" key="4">
    <source>
        <dbReference type="Proteomes" id="UP000218272"/>
    </source>
</evidence>
<feature type="transmembrane region" description="Helical" evidence="2">
    <location>
        <begin position="12"/>
        <end position="34"/>
    </location>
</feature>
<dbReference type="Proteomes" id="UP000218272">
    <property type="component" value="Chromosome SCLO_1"/>
</dbReference>
<accession>A0A1E1F1W3</accession>
<reference evidence="3 4" key="1">
    <citation type="submission" date="2016-10" db="EMBL/GenBank/DDBJ databases">
        <title>Complete Genome Sequence of the Nonylphenol-Degrading Bacterium Sphingobium cloacae JCM 10874T.</title>
        <authorList>
            <person name="Ootsuka M."/>
            <person name="Nishizawa T."/>
            <person name="Ohta H."/>
        </authorList>
    </citation>
    <scope>NUCLEOTIDE SEQUENCE [LARGE SCALE GENOMIC DNA]</scope>
    <source>
        <strain evidence="3 4">JCM 10874</strain>
    </source>
</reference>
<evidence type="ECO:0000256" key="2">
    <source>
        <dbReference type="SAM" id="Phobius"/>
    </source>
</evidence>